<keyword evidence="3 10" id="KW-1134">Transmembrane beta strand</keyword>
<dbReference type="SUPFAM" id="SSF49464">
    <property type="entry name" value="Carboxypeptidase regulatory domain-like"/>
    <property type="match status" value="1"/>
</dbReference>
<keyword evidence="5 12" id="KW-0732">Signal</keyword>
<evidence type="ECO:0000313" key="16">
    <source>
        <dbReference type="Proteomes" id="UP000618931"/>
    </source>
</evidence>
<dbReference type="PANTHER" id="PTHR30069">
    <property type="entry name" value="TONB-DEPENDENT OUTER MEMBRANE RECEPTOR"/>
    <property type="match status" value="1"/>
</dbReference>
<keyword evidence="7 10" id="KW-0472">Membrane</keyword>
<keyword evidence="8 15" id="KW-0675">Receptor</keyword>
<gene>
    <name evidence="15" type="ORF">I2H31_20440</name>
</gene>
<dbReference type="Gene3D" id="2.60.40.1120">
    <property type="entry name" value="Carboxypeptidase-like, regulatory domain"/>
    <property type="match status" value="1"/>
</dbReference>
<comment type="caution">
    <text evidence="15">The sequence shown here is derived from an EMBL/GenBank/DDBJ whole genome shotgun (WGS) entry which is preliminary data.</text>
</comment>
<keyword evidence="2 10" id="KW-0813">Transport</keyword>
<evidence type="ECO:0000256" key="7">
    <source>
        <dbReference type="ARBA" id="ARBA00023136"/>
    </source>
</evidence>
<evidence type="ECO:0000256" key="6">
    <source>
        <dbReference type="ARBA" id="ARBA00023077"/>
    </source>
</evidence>
<dbReference type="Proteomes" id="UP000618931">
    <property type="component" value="Unassembled WGS sequence"/>
</dbReference>
<dbReference type="EMBL" id="JADQDM010000015">
    <property type="protein sequence ID" value="MBF9223485.1"/>
    <property type="molecule type" value="Genomic_DNA"/>
</dbReference>
<evidence type="ECO:0000256" key="10">
    <source>
        <dbReference type="PROSITE-ProRule" id="PRU01360"/>
    </source>
</evidence>
<feature type="domain" description="TonB-dependent receptor-like beta-barrel" evidence="13">
    <location>
        <begin position="277"/>
        <end position="796"/>
    </location>
</feature>
<evidence type="ECO:0000259" key="13">
    <source>
        <dbReference type="Pfam" id="PF00593"/>
    </source>
</evidence>
<name>A0ABS0I974_9BACT</name>
<evidence type="ECO:0000259" key="14">
    <source>
        <dbReference type="Pfam" id="PF07715"/>
    </source>
</evidence>
<dbReference type="InterPro" id="IPR039426">
    <property type="entry name" value="TonB-dep_rcpt-like"/>
</dbReference>
<comment type="similarity">
    <text evidence="10 11">Belongs to the TonB-dependent receptor family.</text>
</comment>
<evidence type="ECO:0000256" key="11">
    <source>
        <dbReference type="RuleBase" id="RU003357"/>
    </source>
</evidence>
<keyword evidence="9 10" id="KW-0998">Cell outer membrane</keyword>
<feature type="chain" id="PRO_5045559697" evidence="12">
    <location>
        <begin position="34"/>
        <end position="840"/>
    </location>
</feature>
<dbReference type="SUPFAM" id="SSF56935">
    <property type="entry name" value="Porins"/>
    <property type="match status" value="1"/>
</dbReference>
<dbReference type="PANTHER" id="PTHR30069:SF29">
    <property type="entry name" value="HEMOGLOBIN AND HEMOGLOBIN-HAPTOGLOBIN-BINDING PROTEIN 1-RELATED"/>
    <property type="match status" value="1"/>
</dbReference>
<reference evidence="15 16" key="1">
    <citation type="submission" date="2020-11" db="EMBL/GenBank/DDBJ databases">
        <authorList>
            <person name="Kim M.K."/>
        </authorList>
    </citation>
    <scope>NUCLEOTIDE SEQUENCE [LARGE SCALE GENOMIC DNA]</scope>
    <source>
        <strain evidence="15 16">BT662</strain>
    </source>
</reference>
<evidence type="ECO:0000313" key="15">
    <source>
        <dbReference type="EMBL" id="MBF9223485.1"/>
    </source>
</evidence>
<dbReference type="Gene3D" id="2.40.170.20">
    <property type="entry name" value="TonB-dependent receptor, beta-barrel domain"/>
    <property type="match status" value="1"/>
</dbReference>
<dbReference type="InterPro" id="IPR037066">
    <property type="entry name" value="Plug_dom_sf"/>
</dbReference>
<sequence>MFAFVSKPDFLKIRPTAFTVLGLLSGSIVPATAQTGQNAPAPAAAATRGRAAAPPLTGRVVDAASGEALPGSTVLFDDLKQGAATGPDGSFSFASLPRGRFTLQVRSLGYNTVTQTVDTGSGQPLEIKLTAAATEIGQVVVTGVSQATQLRRSPVPTAVVDRTRLNQTAGANLIDAIAHTPGVAQITTGAAISKPVVRGLGYNRVVTLNNGARQEGQQWGDEHGVEIDEFSVDRAEIIKGPGSLLYGSDAMAGVINFVAPDPVAEGRITGTATASYQTNNRQQGYSLLNAGNLNGVNWLVRGTRKVAGDYQNRYDGRVYNSGFNEWDANGYVGVNKSWGYSHLTFSSFNQRLGLTEGARDEAGRFTKDVPAGQDRAGADSTAAVPVTDADLRGYGLAVPQQQINHLRIGTDNNFILGENGARLTLQVSYQQNLRREYGNVFDPAETSLYFQLRTVDYSLRYFLPEKNGWNLTLGTSGLHQQNRNLGVEFLIPAYRTNEAGVFGVAKKTIGNLDLSGGLRYDVRQISADRLLLDGNERPSADPTAETKFPGFESTFRNYSGSVGAAYNVNERLTVKANLARGFRAPNIAELGSNGRHEGTIRYEIGNDNLAAETSLQVDAGVSYVTDHVRFSVDAFENSISNYIFTRRLLTASGADSLRDDTGAYQYAQGQARLYGGEVSLDFHPHPLDWLHFENSFSMVRARQLNVAADQQYLPFIPADRLQSELRANFRRQGKRLANPYARLQMEHTFAQNRYFSAFDTETATPGYTLFNAGLGTDVANAQGHTLFSLFITANNLFDVGYQSHLSRLKYADFNAANGRYGVFNQGRNVSVRLVVPLAFK</sequence>
<evidence type="ECO:0000256" key="9">
    <source>
        <dbReference type="ARBA" id="ARBA00023237"/>
    </source>
</evidence>
<protein>
    <submittedName>
        <fullName evidence="15">TonB-dependent receptor</fullName>
    </submittedName>
</protein>
<keyword evidence="4 10" id="KW-0812">Transmembrane</keyword>
<organism evidence="15 16">
    <name type="scientific">Hymenobacter ruricola</name>
    <dbReference type="NCBI Taxonomy" id="2791023"/>
    <lineage>
        <taxon>Bacteria</taxon>
        <taxon>Pseudomonadati</taxon>
        <taxon>Bacteroidota</taxon>
        <taxon>Cytophagia</taxon>
        <taxon>Cytophagales</taxon>
        <taxon>Hymenobacteraceae</taxon>
        <taxon>Hymenobacter</taxon>
    </lineage>
</organism>
<evidence type="ECO:0000256" key="2">
    <source>
        <dbReference type="ARBA" id="ARBA00022448"/>
    </source>
</evidence>
<evidence type="ECO:0000256" key="4">
    <source>
        <dbReference type="ARBA" id="ARBA00022692"/>
    </source>
</evidence>
<proteinExistence type="inferred from homology"/>
<keyword evidence="16" id="KW-1185">Reference proteome</keyword>
<dbReference type="Pfam" id="PF00593">
    <property type="entry name" value="TonB_dep_Rec_b-barrel"/>
    <property type="match status" value="1"/>
</dbReference>
<dbReference type="PROSITE" id="PS52016">
    <property type="entry name" value="TONB_DEPENDENT_REC_3"/>
    <property type="match status" value="1"/>
</dbReference>
<dbReference type="InterPro" id="IPR000531">
    <property type="entry name" value="Beta-barrel_TonB"/>
</dbReference>
<dbReference type="Pfam" id="PF13715">
    <property type="entry name" value="CarbopepD_reg_2"/>
    <property type="match status" value="1"/>
</dbReference>
<keyword evidence="6 11" id="KW-0798">TonB box</keyword>
<dbReference type="Gene3D" id="2.170.130.10">
    <property type="entry name" value="TonB-dependent receptor, plug domain"/>
    <property type="match status" value="1"/>
</dbReference>
<evidence type="ECO:0000256" key="12">
    <source>
        <dbReference type="SAM" id="SignalP"/>
    </source>
</evidence>
<dbReference type="InterPro" id="IPR036942">
    <property type="entry name" value="Beta-barrel_TonB_sf"/>
</dbReference>
<dbReference type="Pfam" id="PF07715">
    <property type="entry name" value="Plug"/>
    <property type="match status" value="1"/>
</dbReference>
<feature type="domain" description="TonB-dependent receptor plug" evidence="14">
    <location>
        <begin position="150"/>
        <end position="254"/>
    </location>
</feature>
<dbReference type="InterPro" id="IPR012910">
    <property type="entry name" value="Plug_dom"/>
</dbReference>
<dbReference type="InterPro" id="IPR008969">
    <property type="entry name" value="CarboxyPept-like_regulatory"/>
</dbReference>
<evidence type="ECO:0000256" key="3">
    <source>
        <dbReference type="ARBA" id="ARBA00022452"/>
    </source>
</evidence>
<evidence type="ECO:0000256" key="8">
    <source>
        <dbReference type="ARBA" id="ARBA00023170"/>
    </source>
</evidence>
<evidence type="ECO:0000256" key="5">
    <source>
        <dbReference type="ARBA" id="ARBA00022729"/>
    </source>
</evidence>
<accession>A0ABS0I974</accession>
<evidence type="ECO:0000256" key="1">
    <source>
        <dbReference type="ARBA" id="ARBA00004571"/>
    </source>
</evidence>
<feature type="signal peptide" evidence="12">
    <location>
        <begin position="1"/>
        <end position="33"/>
    </location>
</feature>
<comment type="subcellular location">
    <subcellularLocation>
        <location evidence="1 10">Cell outer membrane</location>
        <topology evidence="1 10">Multi-pass membrane protein</topology>
    </subcellularLocation>
</comment>